<dbReference type="Gene3D" id="3.40.720.10">
    <property type="entry name" value="Alkaline Phosphatase, subunit A"/>
    <property type="match status" value="1"/>
</dbReference>
<organism evidence="5 6">
    <name type="scientific">Gemmata palustris</name>
    <dbReference type="NCBI Taxonomy" id="2822762"/>
    <lineage>
        <taxon>Bacteria</taxon>
        <taxon>Pseudomonadati</taxon>
        <taxon>Planctomycetota</taxon>
        <taxon>Planctomycetia</taxon>
        <taxon>Gemmatales</taxon>
        <taxon>Gemmataceae</taxon>
        <taxon>Gemmata</taxon>
    </lineage>
</organism>
<dbReference type="EMBL" id="JAGKQQ010000001">
    <property type="protein sequence ID" value="MBP3955888.1"/>
    <property type="molecule type" value="Genomic_DNA"/>
</dbReference>
<evidence type="ECO:0000313" key="6">
    <source>
        <dbReference type="Proteomes" id="UP000676565"/>
    </source>
</evidence>
<reference evidence="5 6" key="1">
    <citation type="submission" date="2021-04" db="EMBL/GenBank/DDBJ databases">
        <authorList>
            <person name="Ivanova A."/>
        </authorList>
    </citation>
    <scope>NUCLEOTIDE SEQUENCE [LARGE SCALE GENOMIC DNA]</scope>
    <source>
        <strain evidence="5 6">G18</strain>
    </source>
</reference>
<dbReference type="PANTHER" id="PTHR10151">
    <property type="entry name" value="ECTONUCLEOTIDE PYROPHOSPHATASE/PHOSPHODIESTERASE"/>
    <property type="match status" value="1"/>
</dbReference>
<evidence type="ECO:0000256" key="4">
    <source>
        <dbReference type="SAM" id="SignalP"/>
    </source>
</evidence>
<name>A0ABS5BSQ2_9BACT</name>
<dbReference type="CDD" id="cd16016">
    <property type="entry name" value="AP-SPAP"/>
    <property type="match status" value="1"/>
</dbReference>
<dbReference type="RefSeq" id="WP_210653942.1">
    <property type="nucleotide sequence ID" value="NZ_JAGKQQ010000001.1"/>
</dbReference>
<feature type="chain" id="PRO_5047330079" evidence="4">
    <location>
        <begin position="24"/>
        <end position="567"/>
    </location>
</feature>
<keyword evidence="3 4" id="KW-0732">Signal</keyword>
<keyword evidence="1" id="KW-0597">Phosphoprotein</keyword>
<sequence length="567" mass="60944">MRLFSLLAAILLALLLLAPDTVAEEPARPRLVVLVYFDQFRGDYLERWKDEFGEGGFDRITGDGAWFLNCHYPYAYTVTAAGHASVATGCAPAVHGVIGNDWYERSVGKSVNCVGSDRHEQVPVRTLEGADNDEKKGAKGGVSPDRMLKPTIADAIKLGTDGKGKVVALSLKNRGAALPGGRAPDACYWMDGGTGLFVTSTYYREVLHPWVAEFNKTKPAERWRGKTWDRFRTDLDYAKLSGPDDIAGESKGAAGQGRVFPHPFEPKDPKTKPAYLSAVYTSPFGNELLLDLAEKAIAAEGLGTDDAPDLLSLSFSSNDAVGHAWGPDSQEVLDVTLRSDRIMKRLLDVLDAKVGRGKYVLAMTADHGICPLPEVSRKQGKDAARVQPALAAKVEAFLVEKYGKGAAKWVEAASGPWLYLNAKAVKAAGVKQADVEEELARWLVKRDGVEAAYTRTSLVAGAGPVDATGQMVARSFRAERSGDVYVLLKPYHLPTAVLDTGTTHGSPWEYDTHVPLVVYGAGVTPGMRKERVTPLAMAAILSTAAGVKPPTGATAPVPTGLFTPVRK</sequence>
<comment type="caution">
    <text evidence="5">The sequence shown here is derived from an EMBL/GenBank/DDBJ whole genome shotgun (WGS) entry which is preliminary data.</text>
</comment>
<dbReference type="Proteomes" id="UP000676565">
    <property type="component" value="Unassembled WGS sequence"/>
</dbReference>
<evidence type="ECO:0000256" key="1">
    <source>
        <dbReference type="ARBA" id="ARBA00022553"/>
    </source>
</evidence>
<dbReference type="Pfam" id="PF01663">
    <property type="entry name" value="Phosphodiest"/>
    <property type="match status" value="1"/>
</dbReference>
<dbReference type="PIRSF" id="PIRSF031924">
    <property type="entry name" value="Pi-irrepressible_AP"/>
    <property type="match status" value="1"/>
</dbReference>
<dbReference type="InterPro" id="IPR026263">
    <property type="entry name" value="Alkaline_phosphatase_prok"/>
</dbReference>
<evidence type="ECO:0000313" key="5">
    <source>
        <dbReference type="EMBL" id="MBP3955888.1"/>
    </source>
</evidence>
<keyword evidence="2" id="KW-0479">Metal-binding</keyword>
<dbReference type="InterPro" id="IPR002591">
    <property type="entry name" value="Phosphodiest/P_Trfase"/>
</dbReference>
<evidence type="ECO:0000256" key="3">
    <source>
        <dbReference type="ARBA" id="ARBA00022729"/>
    </source>
</evidence>
<feature type="signal peptide" evidence="4">
    <location>
        <begin position="1"/>
        <end position="23"/>
    </location>
</feature>
<proteinExistence type="predicted"/>
<dbReference type="SUPFAM" id="SSF53649">
    <property type="entry name" value="Alkaline phosphatase-like"/>
    <property type="match status" value="1"/>
</dbReference>
<keyword evidence="6" id="KW-1185">Reference proteome</keyword>
<dbReference type="Gene3D" id="3.30.1360.150">
    <property type="match status" value="1"/>
</dbReference>
<dbReference type="PANTHER" id="PTHR10151:SF120">
    <property type="entry name" value="BIS(5'-ADENOSYL)-TRIPHOSPHATASE"/>
    <property type="match status" value="1"/>
</dbReference>
<protein>
    <submittedName>
        <fullName evidence="5">Alkaline phosphatase family protein</fullName>
    </submittedName>
</protein>
<evidence type="ECO:0000256" key="2">
    <source>
        <dbReference type="ARBA" id="ARBA00022723"/>
    </source>
</evidence>
<accession>A0ABS5BSQ2</accession>
<dbReference type="InterPro" id="IPR017850">
    <property type="entry name" value="Alkaline_phosphatase_core_sf"/>
</dbReference>
<gene>
    <name evidence="5" type="ORF">J8F10_11385</name>
</gene>